<comment type="similarity">
    <text evidence="2 8">Belongs to the nitroreductase family.</text>
</comment>
<protein>
    <recommendedName>
        <fullName evidence="8">Putative NAD(P)H nitroreductase</fullName>
        <ecNumber evidence="8">1.-.-.-</ecNumber>
    </recommendedName>
</protein>
<dbReference type="SUPFAM" id="SSF55469">
    <property type="entry name" value="FMN-dependent nitroreductase-like"/>
    <property type="match status" value="1"/>
</dbReference>
<dbReference type="InterPro" id="IPR029479">
    <property type="entry name" value="Nitroreductase"/>
</dbReference>
<organism evidence="10 11">
    <name type="scientific">Pendulispora albinea</name>
    <dbReference type="NCBI Taxonomy" id="2741071"/>
    <lineage>
        <taxon>Bacteria</taxon>
        <taxon>Pseudomonadati</taxon>
        <taxon>Myxococcota</taxon>
        <taxon>Myxococcia</taxon>
        <taxon>Myxococcales</taxon>
        <taxon>Sorangiineae</taxon>
        <taxon>Pendulisporaceae</taxon>
        <taxon>Pendulispora</taxon>
    </lineage>
</organism>
<evidence type="ECO:0000313" key="11">
    <source>
        <dbReference type="Proteomes" id="UP001370348"/>
    </source>
</evidence>
<dbReference type="CDD" id="cd02135">
    <property type="entry name" value="YdjA-like"/>
    <property type="match status" value="1"/>
</dbReference>
<keyword evidence="7 8" id="KW-0520">NAD</keyword>
<keyword evidence="11" id="KW-1185">Reference proteome</keyword>
<dbReference type="EC" id="1.-.-.-" evidence="8"/>
<dbReference type="EMBL" id="CP089984">
    <property type="protein sequence ID" value="WXB14486.1"/>
    <property type="molecule type" value="Genomic_DNA"/>
</dbReference>
<keyword evidence="4 8" id="KW-0288">FMN</keyword>
<comment type="cofactor">
    <cofactor evidence="1 8">
        <name>FMN</name>
        <dbReference type="ChEBI" id="CHEBI:58210"/>
    </cofactor>
</comment>
<keyword evidence="5 8" id="KW-0521">NADP</keyword>
<evidence type="ECO:0000256" key="5">
    <source>
        <dbReference type="ARBA" id="ARBA00022857"/>
    </source>
</evidence>
<gene>
    <name evidence="10" type="ORF">LZC94_42510</name>
</gene>
<keyword evidence="6 8" id="KW-0560">Oxidoreductase</keyword>
<evidence type="ECO:0000256" key="4">
    <source>
        <dbReference type="ARBA" id="ARBA00022643"/>
    </source>
</evidence>
<dbReference type="PANTHER" id="PTHR43821">
    <property type="entry name" value="NAD(P)H NITROREDUCTASE YDJA-RELATED"/>
    <property type="match status" value="1"/>
</dbReference>
<name>A0ABZ2LZE8_9BACT</name>
<dbReference type="Pfam" id="PF00881">
    <property type="entry name" value="Nitroreductase"/>
    <property type="match status" value="1"/>
</dbReference>
<evidence type="ECO:0000256" key="1">
    <source>
        <dbReference type="ARBA" id="ARBA00001917"/>
    </source>
</evidence>
<reference evidence="10 11" key="1">
    <citation type="submission" date="2021-12" db="EMBL/GenBank/DDBJ databases">
        <title>Discovery of the Pendulisporaceae a myxobacterial family with distinct sporulation behavior and unique specialized metabolism.</title>
        <authorList>
            <person name="Garcia R."/>
            <person name="Popoff A."/>
            <person name="Bader C.D."/>
            <person name="Loehr J."/>
            <person name="Walesch S."/>
            <person name="Walt C."/>
            <person name="Boldt J."/>
            <person name="Bunk B."/>
            <person name="Haeckl F.J.F.P.J."/>
            <person name="Gunesch A.P."/>
            <person name="Birkelbach J."/>
            <person name="Nuebel U."/>
            <person name="Pietschmann T."/>
            <person name="Bach T."/>
            <person name="Mueller R."/>
        </authorList>
    </citation>
    <scope>NUCLEOTIDE SEQUENCE [LARGE SCALE GENOMIC DNA]</scope>
    <source>
        <strain evidence="10 11">MSr11954</strain>
    </source>
</reference>
<dbReference type="PANTHER" id="PTHR43821:SF1">
    <property type="entry name" value="NAD(P)H NITROREDUCTASE YDJA-RELATED"/>
    <property type="match status" value="1"/>
</dbReference>
<dbReference type="Proteomes" id="UP001370348">
    <property type="component" value="Chromosome"/>
</dbReference>
<dbReference type="PIRSF" id="PIRSF000232">
    <property type="entry name" value="YdjA"/>
    <property type="match status" value="1"/>
</dbReference>
<evidence type="ECO:0000256" key="8">
    <source>
        <dbReference type="PIRNR" id="PIRNR000232"/>
    </source>
</evidence>
<evidence type="ECO:0000259" key="9">
    <source>
        <dbReference type="Pfam" id="PF00881"/>
    </source>
</evidence>
<evidence type="ECO:0000256" key="6">
    <source>
        <dbReference type="ARBA" id="ARBA00023002"/>
    </source>
</evidence>
<evidence type="ECO:0000256" key="2">
    <source>
        <dbReference type="ARBA" id="ARBA00007118"/>
    </source>
</evidence>
<dbReference type="Gene3D" id="3.40.109.10">
    <property type="entry name" value="NADH Oxidase"/>
    <property type="match status" value="1"/>
</dbReference>
<dbReference type="InterPro" id="IPR000415">
    <property type="entry name" value="Nitroreductase-like"/>
</dbReference>
<keyword evidence="3 8" id="KW-0285">Flavoprotein</keyword>
<evidence type="ECO:0000313" key="10">
    <source>
        <dbReference type="EMBL" id="WXB14486.1"/>
    </source>
</evidence>
<dbReference type="RefSeq" id="WP_394824106.1">
    <property type="nucleotide sequence ID" value="NZ_CP089984.1"/>
</dbReference>
<proteinExistence type="inferred from homology"/>
<feature type="domain" description="Nitroreductase" evidence="9">
    <location>
        <begin position="18"/>
        <end position="175"/>
    </location>
</feature>
<sequence>MIGTRDSNDPKDLVRHIILTRRSVSALTEPGPSPEQLTTLLRAAVSVPDHGQLRPYRFVVVRGNGRDRFGDALAAAAAEQRSDLSPAVLEKVKRKAFVAPTLIALIASPRASANIPEWEQVAAASCTGYAILLTAHTLGLGAIWKTSPYSDGADLRSLLAMAPNERLLGWVNVGRPARPLDSEERPDIDLKAVAAVLDEKTILPFEL</sequence>
<evidence type="ECO:0000256" key="7">
    <source>
        <dbReference type="ARBA" id="ARBA00023027"/>
    </source>
</evidence>
<accession>A0ABZ2LZE8</accession>
<dbReference type="InterPro" id="IPR052530">
    <property type="entry name" value="NAD(P)H_nitroreductase"/>
</dbReference>
<dbReference type="InterPro" id="IPR026021">
    <property type="entry name" value="YdjA-like"/>
</dbReference>
<evidence type="ECO:0000256" key="3">
    <source>
        <dbReference type="ARBA" id="ARBA00022630"/>
    </source>
</evidence>